<dbReference type="OrthoDB" id="7137295at2759"/>
<keyword evidence="3" id="KW-1185">Reference proteome</keyword>
<gene>
    <name evidence="2" type="ORF">Bhyg_15359</name>
</gene>
<evidence type="ECO:0000313" key="2">
    <source>
        <dbReference type="EMBL" id="KAJ6636764.1"/>
    </source>
</evidence>
<sequence>MTTIQLVIAINLFICLATSNDFRYISHQDLIPSSDRFSDGNVTSFSRLLFDVSRDQMIVGA</sequence>
<dbReference type="Proteomes" id="UP001151699">
    <property type="component" value="Chromosome C"/>
</dbReference>
<evidence type="ECO:0000313" key="3">
    <source>
        <dbReference type="Proteomes" id="UP001151699"/>
    </source>
</evidence>
<name>A0A9Q0MTB9_9DIPT</name>
<feature type="signal peptide" evidence="1">
    <location>
        <begin position="1"/>
        <end position="19"/>
    </location>
</feature>
<organism evidence="2 3">
    <name type="scientific">Pseudolycoriella hygida</name>
    <dbReference type="NCBI Taxonomy" id="35572"/>
    <lineage>
        <taxon>Eukaryota</taxon>
        <taxon>Metazoa</taxon>
        <taxon>Ecdysozoa</taxon>
        <taxon>Arthropoda</taxon>
        <taxon>Hexapoda</taxon>
        <taxon>Insecta</taxon>
        <taxon>Pterygota</taxon>
        <taxon>Neoptera</taxon>
        <taxon>Endopterygota</taxon>
        <taxon>Diptera</taxon>
        <taxon>Nematocera</taxon>
        <taxon>Sciaroidea</taxon>
        <taxon>Sciaridae</taxon>
        <taxon>Pseudolycoriella</taxon>
    </lineage>
</organism>
<dbReference type="EMBL" id="WJQU01000004">
    <property type="protein sequence ID" value="KAJ6636764.1"/>
    <property type="molecule type" value="Genomic_DNA"/>
</dbReference>
<feature type="non-terminal residue" evidence="2">
    <location>
        <position position="1"/>
    </location>
</feature>
<dbReference type="AlphaFoldDB" id="A0A9Q0MTB9"/>
<protein>
    <submittedName>
        <fullName evidence="2">Uncharacterized protein</fullName>
    </submittedName>
</protein>
<reference evidence="2" key="1">
    <citation type="submission" date="2022-07" db="EMBL/GenBank/DDBJ databases">
        <authorList>
            <person name="Trinca V."/>
            <person name="Uliana J.V.C."/>
            <person name="Torres T.T."/>
            <person name="Ward R.J."/>
            <person name="Monesi N."/>
        </authorList>
    </citation>
    <scope>NUCLEOTIDE SEQUENCE</scope>
    <source>
        <strain evidence="2">HSMRA1968</strain>
        <tissue evidence="2">Whole embryos</tissue>
    </source>
</reference>
<keyword evidence="1" id="KW-0732">Signal</keyword>
<feature type="chain" id="PRO_5040186285" evidence="1">
    <location>
        <begin position="20"/>
        <end position="61"/>
    </location>
</feature>
<accession>A0A9Q0MTB9</accession>
<comment type="caution">
    <text evidence="2">The sequence shown here is derived from an EMBL/GenBank/DDBJ whole genome shotgun (WGS) entry which is preliminary data.</text>
</comment>
<evidence type="ECO:0000256" key="1">
    <source>
        <dbReference type="SAM" id="SignalP"/>
    </source>
</evidence>
<proteinExistence type="predicted"/>